<dbReference type="GO" id="GO:0003677">
    <property type="term" value="F:DNA binding"/>
    <property type="evidence" value="ECO:0007669"/>
    <property type="project" value="InterPro"/>
</dbReference>
<accession>A0A7W8F0D8</accession>
<name>A0A7W8F0D8_STRST</name>
<protein>
    <submittedName>
        <fullName evidence="2">Transposase</fullName>
    </submittedName>
</protein>
<dbReference type="GO" id="GO:0006313">
    <property type="term" value="P:DNA transposition"/>
    <property type="evidence" value="ECO:0007669"/>
    <property type="project" value="InterPro"/>
</dbReference>
<dbReference type="Proteomes" id="UP000549009">
    <property type="component" value="Unassembled WGS sequence"/>
</dbReference>
<dbReference type="InterPro" id="IPR003346">
    <property type="entry name" value="Transposase_20"/>
</dbReference>
<feature type="domain" description="Transposase IS116/IS110/IS902 C-terminal" evidence="1">
    <location>
        <begin position="33"/>
        <end position="97"/>
    </location>
</feature>
<dbReference type="AlphaFoldDB" id="A0A7W8F0D8"/>
<evidence type="ECO:0000259" key="1">
    <source>
        <dbReference type="Pfam" id="PF02371"/>
    </source>
</evidence>
<dbReference type="EMBL" id="JACHJD010000073">
    <property type="protein sequence ID" value="MBB5110114.1"/>
    <property type="molecule type" value="Genomic_DNA"/>
</dbReference>
<dbReference type="Pfam" id="PF02371">
    <property type="entry name" value="Transposase_20"/>
    <property type="match status" value="1"/>
</dbReference>
<dbReference type="GO" id="GO:0004803">
    <property type="term" value="F:transposase activity"/>
    <property type="evidence" value="ECO:0007669"/>
    <property type="project" value="InterPro"/>
</dbReference>
<dbReference type="RefSeq" id="WP_184927258.1">
    <property type="nucleotide sequence ID" value="NZ_BMSQ01000088.1"/>
</dbReference>
<reference evidence="2 3" key="1">
    <citation type="submission" date="2020-08" db="EMBL/GenBank/DDBJ databases">
        <title>Genomic Encyclopedia of Type Strains, Phase III (KMG-III): the genomes of soil and plant-associated and newly described type strains.</title>
        <authorList>
            <person name="Whitman W."/>
        </authorList>
    </citation>
    <scope>NUCLEOTIDE SEQUENCE [LARGE SCALE GENOMIC DNA]</scope>
    <source>
        <strain evidence="2 3">CECT 3146</strain>
    </source>
</reference>
<organism evidence="2 3">
    <name type="scientific">Streptomyces spectabilis</name>
    <dbReference type="NCBI Taxonomy" id="68270"/>
    <lineage>
        <taxon>Bacteria</taxon>
        <taxon>Bacillati</taxon>
        <taxon>Actinomycetota</taxon>
        <taxon>Actinomycetes</taxon>
        <taxon>Kitasatosporales</taxon>
        <taxon>Streptomycetaceae</taxon>
        <taxon>Streptomyces</taxon>
    </lineage>
</organism>
<evidence type="ECO:0000313" key="2">
    <source>
        <dbReference type="EMBL" id="MBB5110114.1"/>
    </source>
</evidence>
<sequence>MLTLLGQLKVACTARDDLAKVVGEVFPNRPDSSVITSSPGLGVQLSARTLAEIGDERDRFANTRGLMSYEGSVPITRASGKKHHVGRRMVRNDRLNQAGYL</sequence>
<gene>
    <name evidence="2" type="ORF">FHS40_009244</name>
</gene>
<comment type="caution">
    <text evidence="2">The sequence shown here is derived from an EMBL/GenBank/DDBJ whole genome shotgun (WGS) entry which is preliminary data.</text>
</comment>
<evidence type="ECO:0000313" key="3">
    <source>
        <dbReference type="Proteomes" id="UP000549009"/>
    </source>
</evidence>
<proteinExistence type="predicted"/>
<keyword evidence="3" id="KW-1185">Reference proteome</keyword>